<organism evidence="2 4">
    <name type="scientific">Anaeramoeba flamelloides</name>
    <dbReference type="NCBI Taxonomy" id="1746091"/>
    <lineage>
        <taxon>Eukaryota</taxon>
        <taxon>Metamonada</taxon>
        <taxon>Anaeramoebidae</taxon>
        <taxon>Anaeramoeba</taxon>
    </lineage>
</organism>
<accession>A0AAV8A4M1</accession>
<feature type="domain" description="BTB" evidence="1">
    <location>
        <begin position="21"/>
        <end position="96"/>
    </location>
</feature>
<dbReference type="PANTHER" id="PTHR45774:SF3">
    <property type="entry name" value="BTB (POZ) DOMAIN-CONTAINING 2B-RELATED"/>
    <property type="match status" value="1"/>
</dbReference>
<dbReference type="InterPro" id="IPR000210">
    <property type="entry name" value="BTB/POZ_dom"/>
</dbReference>
<dbReference type="Proteomes" id="UP001146793">
    <property type="component" value="Unassembled WGS sequence"/>
</dbReference>
<protein>
    <submittedName>
        <fullName evidence="2">Btb/poz domain-containing</fullName>
    </submittedName>
</protein>
<evidence type="ECO:0000313" key="3">
    <source>
        <dbReference type="EMBL" id="KAJ6239929.1"/>
    </source>
</evidence>
<reference evidence="3" key="1">
    <citation type="submission" date="2022-08" db="EMBL/GenBank/DDBJ databases">
        <title>Novel sulfate-reducing endosymbionts in the free-living metamonad Anaeramoeba.</title>
        <authorList>
            <person name="Jerlstrom-Hultqvist J."/>
            <person name="Cepicka I."/>
            <person name="Gallot-Lavallee L."/>
            <person name="Salas-Leiva D."/>
            <person name="Curtis B.A."/>
            <person name="Zahonova K."/>
            <person name="Pipaliya S."/>
            <person name="Dacks J."/>
            <person name="Roger A.J."/>
        </authorList>
    </citation>
    <scope>NUCLEOTIDE SEQUENCE</scope>
    <source>
        <strain evidence="3">Schooner1</strain>
    </source>
</reference>
<dbReference type="Pfam" id="PF00651">
    <property type="entry name" value="BTB"/>
    <property type="match status" value="1"/>
</dbReference>
<dbReference type="EMBL" id="JANTQA010000017">
    <property type="protein sequence ID" value="KAJ3447025.1"/>
    <property type="molecule type" value="Genomic_DNA"/>
</dbReference>
<dbReference type="PANTHER" id="PTHR45774">
    <property type="entry name" value="BTB/POZ DOMAIN-CONTAINING"/>
    <property type="match status" value="1"/>
</dbReference>
<gene>
    <name evidence="2" type="ORF">M0812_07829</name>
    <name evidence="3" type="ORF">M0813_24850</name>
</gene>
<dbReference type="EMBL" id="JAOAOG010000216">
    <property type="protein sequence ID" value="KAJ6239929.1"/>
    <property type="molecule type" value="Genomic_DNA"/>
</dbReference>
<comment type="caution">
    <text evidence="2">The sequence shown here is derived from an EMBL/GenBank/DDBJ whole genome shotgun (WGS) entry which is preliminary data.</text>
</comment>
<dbReference type="Gene3D" id="3.30.710.10">
    <property type="entry name" value="Potassium Channel Kv1.1, Chain A"/>
    <property type="match status" value="1"/>
</dbReference>
<dbReference type="SUPFAM" id="SSF54695">
    <property type="entry name" value="POZ domain"/>
    <property type="match status" value="1"/>
</dbReference>
<dbReference type="AlphaFoldDB" id="A0AAV8A4M1"/>
<dbReference type="InterPro" id="IPR011333">
    <property type="entry name" value="SKP1/BTB/POZ_sf"/>
</dbReference>
<dbReference type="SMART" id="SM00225">
    <property type="entry name" value="BTB"/>
    <property type="match status" value="1"/>
</dbReference>
<evidence type="ECO:0000313" key="2">
    <source>
        <dbReference type="EMBL" id="KAJ3447025.1"/>
    </source>
</evidence>
<dbReference type="Proteomes" id="UP001150062">
    <property type="component" value="Unassembled WGS sequence"/>
</dbReference>
<evidence type="ECO:0000259" key="1">
    <source>
        <dbReference type="PROSITE" id="PS50097"/>
    </source>
</evidence>
<evidence type="ECO:0000313" key="4">
    <source>
        <dbReference type="Proteomes" id="UP001146793"/>
    </source>
</evidence>
<reference evidence="2" key="2">
    <citation type="submission" date="2022-08" db="EMBL/GenBank/DDBJ databases">
        <title>Novel sulphate-reducing endosymbionts in the free-living metamonad Anaeramoeba.</title>
        <authorList>
            <person name="Jerlstrom-Hultqvist J."/>
            <person name="Cepicka I."/>
            <person name="Gallot-Lavallee L."/>
            <person name="Salas-Leiva D."/>
            <person name="Curtis B.A."/>
            <person name="Zahonova K."/>
            <person name="Pipaliya S."/>
            <person name="Dacks J."/>
            <person name="Roger A.J."/>
        </authorList>
    </citation>
    <scope>NUCLEOTIDE SEQUENCE</scope>
    <source>
        <strain evidence="2">Busselton2</strain>
    </source>
</reference>
<name>A0AAV8A4M1_9EUKA</name>
<proteinExistence type="predicted"/>
<dbReference type="PROSITE" id="PS50097">
    <property type="entry name" value="BTB"/>
    <property type="match status" value="1"/>
</dbReference>
<keyword evidence="5" id="KW-1185">Reference proteome</keyword>
<evidence type="ECO:0000313" key="5">
    <source>
        <dbReference type="Proteomes" id="UP001150062"/>
    </source>
</evidence>
<sequence length="507" mass="58251">MMEITPINDKLKTLINNPEIADVKFLVGRNKIEMYGHKTILAISSIMWKNMFFTGNWYEVSQKHQDISQVVISDMEPKAFLAILRFSYLRDIELDPEITPEILYAADKFDMQELKQICLKSIVKTFTTRTALQTLEKAIKFKQQELIGTAIHYIERKSKTIFSRDKLFDKISEQTIQFILQSDNLFISEQRLFQLLVSRGKYLCVKRKIKPTPKNIKKLLGNLPKFIRLELLGLSGLKEIYNSQMYDLEMVFKRCLEIAEKYENQIGSNSEKSRKMLVAREKLSVDDINVLVLVSETREQYKRDVIKSIKHQGISQVTSMNVARRIPTLEEIKDYDSIFVFSCDPFKDPVQMGNVLADYVEMNRGLVICSIFALENGEFSRNLKGRIVNDSFLPIMKGRVISHQESQIGDVEISEHPIMKEVTSFNGGKFSYRIDATNVQTGSTVIARYEDGNVLIAENRKEDDFGTVVVLNLWPISDEISTNGNYWLTSTDGAMIIANTVRYASTV</sequence>